<accession>A0A510JAG9</accession>
<organism evidence="3 4">
    <name type="scientific">Pseudoleptotrichia goodfellowii</name>
    <dbReference type="NCBI Taxonomy" id="157692"/>
    <lineage>
        <taxon>Bacteria</taxon>
        <taxon>Fusobacteriati</taxon>
        <taxon>Fusobacteriota</taxon>
        <taxon>Fusobacteriia</taxon>
        <taxon>Fusobacteriales</taxon>
        <taxon>Leptotrichiaceae</taxon>
        <taxon>Pseudoleptotrichia</taxon>
    </lineage>
</organism>
<proteinExistence type="predicted"/>
<dbReference type="PANTHER" id="PTHR30336:SF4">
    <property type="entry name" value="ENVELOPE BIOGENESIS FACTOR ELYC"/>
    <property type="match status" value="1"/>
</dbReference>
<evidence type="ECO:0000313" key="3">
    <source>
        <dbReference type="EMBL" id="BBM36319.1"/>
    </source>
</evidence>
<dbReference type="RefSeq" id="WP_026737657.1">
    <property type="nucleotide sequence ID" value="NZ_AP019822.1"/>
</dbReference>
<dbReference type="InterPro" id="IPR014729">
    <property type="entry name" value="Rossmann-like_a/b/a_fold"/>
</dbReference>
<keyword evidence="1" id="KW-0812">Transmembrane</keyword>
<dbReference type="GO" id="GO:0043164">
    <property type="term" value="P:Gram-negative-bacterium-type cell wall biogenesis"/>
    <property type="evidence" value="ECO:0007669"/>
    <property type="project" value="TreeGrafter"/>
</dbReference>
<dbReference type="KEGG" id="lgo:JCM16774_1251"/>
<name>A0A510JAG9_9FUSO</name>
<evidence type="ECO:0000259" key="2">
    <source>
        <dbReference type="Pfam" id="PF02698"/>
    </source>
</evidence>
<dbReference type="OrthoDB" id="9782395at2"/>
<dbReference type="Gene3D" id="3.40.50.620">
    <property type="entry name" value="HUPs"/>
    <property type="match status" value="1"/>
</dbReference>
<keyword evidence="1" id="KW-1133">Transmembrane helix</keyword>
<dbReference type="EMBL" id="AP019822">
    <property type="protein sequence ID" value="BBM36319.1"/>
    <property type="molecule type" value="Genomic_DNA"/>
</dbReference>
<evidence type="ECO:0000313" key="4">
    <source>
        <dbReference type="Proteomes" id="UP000321606"/>
    </source>
</evidence>
<dbReference type="STRING" id="714315.GCA_000516535_01257"/>
<dbReference type="InterPro" id="IPR003848">
    <property type="entry name" value="DUF218"/>
</dbReference>
<dbReference type="GO" id="GO:0005886">
    <property type="term" value="C:plasma membrane"/>
    <property type="evidence" value="ECO:0007669"/>
    <property type="project" value="TreeGrafter"/>
</dbReference>
<dbReference type="CDD" id="cd06259">
    <property type="entry name" value="YdcF-like"/>
    <property type="match status" value="1"/>
</dbReference>
<feature type="domain" description="DUF218" evidence="2">
    <location>
        <begin position="54"/>
        <end position="182"/>
    </location>
</feature>
<dbReference type="Proteomes" id="UP000321606">
    <property type="component" value="Chromosome"/>
</dbReference>
<sequence>MNRKNGISENDLKKKLFKFVKIFIVIFLFPFIIIQLLTISEMKKEKDGKDKKVDYVVVLGGRVRGEKPSRSLYKRIEKAAEYLKEHENIKVVASGGKGKGEEISEAEAIKRELVKLGISENRIITEDKSVNTVENFKFTLEKIKENESENKEKKFKILIVTNDYHVYRSKKIAELLGFEAYGLGAKTPLISLPKSYIREFASIIKYYFTKNSIK</sequence>
<dbReference type="PANTHER" id="PTHR30336">
    <property type="entry name" value="INNER MEMBRANE PROTEIN, PROBABLE PERMEASE"/>
    <property type="match status" value="1"/>
</dbReference>
<reference evidence="3 4" key="1">
    <citation type="submission" date="2019-07" db="EMBL/GenBank/DDBJ databases">
        <title>Complete Genome Sequence of Leptotrichia goodfellowii Strain JCM 16774.</title>
        <authorList>
            <person name="Watanabe S."/>
            <person name="Cui L."/>
        </authorList>
    </citation>
    <scope>NUCLEOTIDE SEQUENCE [LARGE SCALE GENOMIC DNA]</scope>
    <source>
        <strain evidence="3 4">JCM16774</strain>
    </source>
</reference>
<dbReference type="GO" id="GO:0000270">
    <property type="term" value="P:peptidoglycan metabolic process"/>
    <property type="evidence" value="ECO:0007669"/>
    <property type="project" value="TreeGrafter"/>
</dbReference>
<dbReference type="AlphaFoldDB" id="A0A510JAG9"/>
<gene>
    <name evidence="3" type="ORF">JCM16774_1251</name>
</gene>
<protein>
    <recommendedName>
        <fullName evidence="2">DUF218 domain-containing protein</fullName>
    </recommendedName>
</protein>
<dbReference type="Pfam" id="PF02698">
    <property type="entry name" value="DUF218"/>
    <property type="match status" value="1"/>
</dbReference>
<feature type="transmembrane region" description="Helical" evidence="1">
    <location>
        <begin position="20"/>
        <end position="39"/>
    </location>
</feature>
<evidence type="ECO:0000256" key="1">
    <source>
        <dbReference type="SAM" id="Phobius"/>
    </source>
</evidence>
<dbReference type="InterPro" id="IPR051599">
    <property type="entry name" value="Cell_Envelope_Assoc"/>
</dbReference>
<keyword evidence="1" id="KW-0472">Membrane</keyword>